<reference evidence="2 3" key="1">
    <citation type="submission" date="2018-06" db="EMBL/GenBank/DDBJ databases">
        <authorList>
            <consortium name="Pathogen Informatics"/>
            <person name="Doyle S."/>
        </authorList>
    </citation>
    <scope>NUCLEOTIDE SEQUENCE [LARGE SCALE GENOMIC DNA]</scope>
    <source>
        <strain evidence="2 3">NCTC12195</strain>
    </source>
</reference>
<protein>
    <submittedName>
        <fullName evidence="2">Choline dehydrogenase</fullName>
        <ecNumber evidence="2">1.1.99.1</ecNumber>
    </submittedName>
</protein>
<organism evidence="2 3">
    <name type="scientific">Staphylococcus gallinarum</name>
    <dbReference type="NCBI Taxonomy" id="1293"/>
    <lineage>
        <taxon>Bacteria</taxon>
        <taxon>Bacillati</taxon>
        <taxon>Bacillota</taxon>
        <taxon>Bacilli</taxon>
        <taxon>Bacillales</taxon>
        <taxon>Staphylococcaceae</taxon>
        <taxon>Staphylococcus</taxon>
    </lineage>
</organism>
<dbReference type="PANTHER" id="PTHR11552:SF147">
    <property type="entry name" value="CHOLINE DEHYDROGENASE, MITOCHONDRIAL"/>
    <property type="match status" value="1"/>
</dbReference>
<dbReference type="Proteomes" id="UP000255277">
    <property type="component" value="Unassembled WGS sequence"/>
</dbReference>
<gene>
    <name evidence="2" type="primary">betA_6</name>
    <name evidence="2" type="ORF">NCTC12195_04725</name>
</gene>
<dbReference type="InterPro" id="IPR012132">
    <property type="entry name" value="GMC_OxRdtase"/>
</dbReference>
<accession>A0A380FMN9</accession>
<dbReference type="SUPFAM" id="SSF51905">
    <property type="entry name" value="FAD/NAD(P)-binding domain"/>
    <property type="match status" value="1"/>
</dbReference>
<dbReference type="AlphaFoldDB" id="A0A380FMN9"/>
<name>A0A380FMN9_STAGA</name>
<dbReference type="GO" id="GO:0050660">
    <property type="term" value="F:flavin adenine dinucleotide binding"/>
    <property type="evidence" value="ECO:0007669"/>
    <property type="project" value="InterPro"/>
</dbReference>
<evidence type="ECO:0000313" key="3">
    <source>
        <dbReference type="Proteomes" id="UP000255277"/>
    </source>
</evidence>
<evidence type="ECO:0000313" key="2">
    <source>
        <dbReference type="EMBL" id="SUM35195.1"/>
    </source>
</evidence>
<dbReference type="Gene3D" id="3.30.560.10">
    <property type="entry name" value="Glucose Oxidase, domain 3"/>
    <property type="match status" value="1"/>
</dbReference>
<dbReference type="Gene3D" id="3.50.50.60">
    <property type="entry name" value="FAD/NAD(P)-binding domain"/>
    <property type="match status" value="1"/>
</dbReference>
<dbReference type="EC" id="1.1.99.1" evidence="2"/>
<sequence>MKMLQKNVLVLEAGRSDYPWDLLIQMPAALMYPAGNKLYDWIYETNEEPHMDGRKVGHARGKVLGGSSSYQWYDLSTW</sequence>
<keyword evidence="2" id="KW-0560">Oxidoreductase</keyword>
<dbReference type="PANTHER" id="PTHR11552">
    <property type="entry name" value="GLUCOSE-METHANOL-CHOLINE GMC OXIDOREDUCTASE"/>
    <property type="match status" value="1"/>
</dbReference>
<comment type="similarity">
    <text evidence="1">Belongs to the GMC oxidoreductase family.</text>
</comment>
<dbReference type="GO" id="GO:0008812">
    <property type="term" value="F:choline dehydrogenase activity"/>
    <property type="evidence" value="ECO:0007669"/>
    <property type="project" value="UniProtKB-EC"/>
</dbReference>
<dbReference type="InterPro" id="IPR036188">
    <property type="entry name" value="FAD/NAD-bd_sf"/>
</dbReference>
<evidence type="ECO:0000256" key="1">
    <source>
        <dbReference type="ARBA" id="ARBA00010790"/>
    </source>
</evidence>
<proteinExistence type="inferred from homology"/>
<dbReference type="EMBL" id="UHDK01000001">
    <property type="protein sequence ID" value="SUM35195.1"/>
    <property type="molecule type" value="Genomic_DNA"/>
</dbReference>